<evidence type="ECO:0000256" key="1">
    <source>
        <dbReference type="ARBA" id="ARBA00004141"/>
    </source>
</evidence>
<dbReference type="Pfam" id="PF01544">
    <property type="entry name" value="CorA"/>
    <property type="match status" value="1"/>
</dbReference>
<organism evidence="6 7">
    <name type="scientific">Fusarium heterosporum</name>
    <dbReference type="NCBI Taxonomy" id="42747"/>
    <lineage>
        <taxon>Eukaryota</taxon>
        <taxon>Fungi</taxon>
        <taxon>Dikarya</taxon>
        <taxon>Ascomycota</taxon>
        <taxon>Pezizomycotina</taxon>
        <taxon>Sordariomycetes</taxon>
        <taxon>Hypocreomycetidae</taxon>
        <taxon>Hypocreales</taxon>
        <taxon>Nectriaceae</taxon>
        <taxon>Fusarium</taxon>
        <taxon>Fusarium heterosporum species complex</taxon>
    </lineage>
</organism>
<dbReference type="OrthoDB" id="5207033at2759"/>
<dbReference type="InterPro" id="IPR002523">
    <property type="entry name" value="MgTranspt_CorA/ZnTranspt_ZntB"/>
</dbReference>
<keyword evidence="7" id="KW-1185">Reference proteome</keyword>
<dbReference type="Gene3D" id="1.20.58.340">
    <property type="entry name" value="Magnesium transport protein CorA, transmembrane region"/>
    <property type="match status" value="1"/>
</dbReference>
<evidence type="ECO:0000313" key="6">
    <source>
        <dbReference type="EMBL" id="KAF5656570.1"/>
    </source>
</evidence>
<evidence type="ECO:0000256" key="2">
    <source>
        <dbReference type="ARBA" id="ARBA00022692"/>
    </source>
</evidence>
<evidence type="ECO:0000256" key="5">
    <source>
        <dbReference type="SAM" id="Phobius"/>
    </source>
</evidence>
<evidence type="ECO:0000256" key="4">
    <source>
        <dbReference type="ARBA" id="ARBA00023136"/>
    </source>
</evidence>
<name>A0A8H5WFJ0_FUSHE</name>
<gene>
    <name evidence="6" type="ORF">FHETE_10938</name>
</gene>
<feature type="transmembrane region" description="Helical" evidence="5">
    <location>
        <begin position="369"/>
        <end position="390"/>
    </location>
</feature>
<keyword evidence="4 5" id="KW-0472">Membrane</keyword>
<reference evidence="6 7" key="1">
    <citation type="submission" date="2020-05" db="EMBL/GenBank/DDBJ databases">
        <title>Identification and distribution of gene clusters putatively required for synthesis of sphingolipid metabolism inhibitors in phylogenetically diverse species of the filamentous fungus Fusarium.</title>
        <authorList>
            <person name="Kim H.-S."/>
            <person name="Busman M."/>
            <person name="Brown D.W."/>
            <person name="Divon H."/>
            <person name="Uhlig S."/>
            <person name="Proctor R.H."/>
        </authorList>
    </citation>
    <scope>NUCLEOTIDE SEQUENCE [LARGE SCALE GENOMIC DNA]</scope>
    <source>
        <strain evidence="6 7">NRRL 20693</strain>
    </source>
</reference>
<dbReference type="EMBL" id="JAAGWQ010000344">
    <property type="protein sequence ID" value="KAF5656570.1"/>
    <property type="molecule type" value="Genomic_DNA"/>
</dbReference>
<dbReference type="GO" id="GO:0046873">
    <property type="term" value="F:metal ion transmembrane transporter activity"/>
    <property type="evidence" value="ECO:0007669"/>
    <property type="project" value="InterPro"/>
</dbReference>
<keyword evidence="3 5" id="KW-1133">Transmembrane helix</keyword>
<keyword evidence="2 5" id="KW-0812">Transmembrane</keyword>
<protein>
    <submittedName>
        <fullName evidence="6">Uncharacterized protein</fullName>
    </submittedName>
</protein>
<accession>A0A8H5WFJ0</accession>
<sequence>MSTSQQTIHKDCIDFRVVIWDKQNTKWNNPKDVCPTDFCNLWLHPQPWTDSHVVVIFADADKVRECNSCRTVFSHEFRMPELFWSGYSRRSNGYFGTETFRDDEGNISVLNTWSRFLVKQLSGNKHNWHKFNIFTHWVAVSQQTFLLVFEAPKQLRLRSRFPEPLLKDSHKDALSDPFWFYPRLFEELCFLQDNAVWAVRDCVRAIEKEDLTEKPKPVYRSLHDTARHAIHVSETLEVAEKTIASIIQQHGAFQEELGSENKLVKARYRQVGERMMWYDQILHSLRRRASANKERLHNEIQLAFNSVAQYDSRISVEIGQATQSDSAAMKTVAFVTLTFLPATFISALFSMSFFKMDDDTGEWGVSEKFWLYWVVAIPITLLTGGLWLLWRRVYQPPKIGEDEQTASRYKDLAGFLKRSGDKHDDFAMA</sequence>
<evidence type="ECO:0000256" key="3">
    <source>
        <dbReference type="ARBA" id="ARBA00022989"/>
    </source>
</evidence>
<dbReference type="SUPFAM" id="SSF144083">
    <property type="entry name" value="Magnesium transport protein CorA, transmembrane region"/>
    <property type="match status" value="1"/>
</dbReference>
<feature type="transmembrane region" description="Helical" evidence="5">
    <location>
        <begin position="332"/>
        <end position="354"/>
    </location>
</feature>
<evidence type="ECO:0000313" key="7">
    <source>
        <dbReference type="Proteomes" id="UP000567885"/>
    </source>
</evidence>
<dbReference type="InterPro" id="IPR045863">
    <property type="entry name" value="CorA_TM1_TM2"/>
</dbReference>
<dbReference type="GO" id="GO:0016020">
    <property type="term" value="C:membrane"/>
    <property type="evidence" value="ECO:0007669"/>
    <property type="project" value="UniProtKB-SubCell"/>
</dbReference>
<dbReference type="AlphaFoldDB" id="A0A8H5WFJ0"/>
<comment type="subcellular location">
    <subcellularLocation>
        <location evidence="1">Membrane</location>
        <topology evidence="1">Multi-pass membrane protein</topology>
    </subcellularLocation>
</comment>
<dbReference type="Proteomes" id="UP000567885">
    <property type="component" value="Unassembled WGS sequence"/>
</dbReference>
<proteinExistence type="predicted"/>
<comment type="caution">
    <text evidence="6">The sequence shown here is derived from an EMBL/GenBank/DDBJ whole genome shotgun (WGS) entry which is preliminary data.</text>
</comment>